<keyword evidence="1" id="KW-1133">Transmembrane helix</keyword>
<name>A0A7S2A0Q6_9STRA</name>
<feature type="transmembrane region" description="Helical" evidence="1">
    <location>
        <begin position="1727"/>
        <end position="1753"/>
    </location>
</feature>
<gene>
    <name evidence="2" type="ORF">DBRI1063_LOCUS23009</name>
</gene>
<keyword evidence="1" id="KW-0472">Membrane</keyword>
<feature type="transmembrane region" description="Helical" evidence="1">
    <location>
        <begin position="1684"/>
        <end position="1707"/>
    </location>
</feature>
<protein>
    <submittedName>
        <fullName evidence="2">Uncharacterized protein</fullName>
    </submittedName>
</protein>
<accession>A0A7S2A0Q6</accession>
<feature type="transmembrane region" description="Helical" evidence="1">
    <location>
        <begin position="1787"/>
        <end position="1810"/>
    </location>
</feature>
<reference evidence="2" key="1">
    <citation type="submission" date="2021-01" db="EMBL/GenBank/DDBJ databases">
        <authorList>
            <person name="Corre E."/>
            <person name="Pelletier E."/>
            <person name="Niang G."/>
            <person name="Scheremetjew M."/>
            <person name="Finn R."/>
            <person name="Kale V."/>
            <person name="Holt S."/>
            <person name="Cochrane G."/>
            <person name="Meng A."/>
            <person name="Brown T."/>
            <person name="Cohen L."/>
        </authorList>
    </citation>
    <scope>NUCLEOTIDE SEQUENCE</scope>
    <source>
        <strain evidence="2">Pop2</strain>
    </source>
</reference>
<evidence type="ECO:0000313" key="2">
    <source>
        <dbReference type="EMBL" id="CAD9353484.1"/>
    </source>
</evidence>
<evidence type="ECO:0000256" key="1">
    <source>
        <dbReference type="SAM" id="Phobius"/>
    </source>
</evidence>
<proteinExistence type="predicted"/>
<organism evidence="2">
    <name type="scientific">Ditylum brightwellii</name>
    <dbReference type="NCBI Taxonomy" id="49249"/>
    <lineage>
        <taxon>Eukaryota</taxon>
        <taxon>Sar</taxon>
        <taxon>Stramenopiles</taxon>
        <taxon>Ochrophyta</taxon>
        <taxon>Bacillariophyta</taxon>
        <taxon>Mediophyceae</taxon>
        <taxon>Lithodesmiophycidae</taxon>
        <taxon>Lithodesmiales</taxon>
        <taxon>Lithodesmiaceae</taxon>
        <taxon>Ditylum</taxon>
    </lineage>
</organism>
<dbReference type="EMBL" id="HBGN01035860">
    <property type="protein sequence ID" value="CAD9353484.1"/>
    <property type="molecule type" value="Transcribed_RNA"/>
</dbReference>
<sequence>MVNNGVVHVLRALANHWEGLNQIPFGNFAHQRMEQLNVNVILRFHMPFVLMTLANLRGWCSWDSMVLGPFITKLMNLRPTDTMDPANELLNELNSNIVDNVCGGIFSRIEPFQRLITQMRVANELIMTEKEKVVTIVSSVTSGIESGYKLAKTVDWVVPDDDVMVRSIIQHIKLDAVKKKLRNYNGERLIDEENGTLDANQAGSALQDMDQEEIGPAMKIAGGSVSSIVPFVQKDLSKRQKTGMTDHLVKRAMNALRPRDKRFLIELVNKGHEEIRAAKLLSRRVGTLLKREIRRARLDARIKELSRGSVATEMIEDEWYIVDRTEDDGSTTELGSFQFRTRRSSTSDVLFINRSGKEDRFDANSHVFRKFIPIGEAIVRAQKAFMVIELDLLKRFAYAAYMEFSDLRDELLKLQTVSGINCYALDEARLNGLVHIKSHSSTQISWKDLQPGHNYFIEVKPYKYELFEYAEGMDLDNRKRYFKTAPQNMIVVGGGPTGLLTTLHCLENCLKTGGTMKLYEARDAFEKAGGTYERAQVVRLDSRWVRMLRFHLGTSYEDVWIPATEETDSHLGNTLPTQGFIEITIKDMEAIMHLEVSKLWSRDLLEIYARSSANFDYKKNVMTKLGNALKEKDLVKRRVDPNGEPSEEFHTWEVIQLISHETLSAGDLTLGGTYNVYIRQQGLIAMRLVSIDLHGGLYALQNKELGITVKVPKTNLPTIYEHDPNAKGGAHSTFKTIVFQSTELNSQGKLTRYEVDFKTIANETHVMDVGQTNIAFALGKPATTKEHLTCCPYEPYGVSCIQGIKISMGMHNFGETRFGKGLINDFRSQTEQNTRVVGDFTKSVITAPIIKEMLSIMSNLPRSNDWHMHLRHTVDKFPEQKELIDSNVGERIRESLVPLAKEAKTWFRNRLQTRFFETGDNYYLGMEFPREYEVWKYAVVDKIVGSAPNAGRLKGTLRAQCDRLWFEACIAVITRGDVYNPSGKFYVPRIWFISSHTDVKLGALPEGEAFRIVSDKKEKYEVLVPGRTKVVVRSIEGIVSALSGETIVHRESDLTRQPDGNTESFVSCTTFPVTHYVNYRAVNVLPSKYWCSFSIGDGQSSPHFMRYSGLTGAAINAMLINNYLGSSIRLENILSRKRVFQMSHETNWSNDEVVKRGTGYNYGVDGFLRPGAAYDNVIEYLYYKMLEMDVARYEENYEDDTLSAIFMLSWQKKFAAMLIPRGMETNDSHTRALEIFLGPKILKTVLNEMMTREELKEDENEAFMTLFQQYASDGPEAVLGEKTMFESDGTLFSGFQEEWDHDLKLLFEKSQASEETQDIVMEYMDRAYRITELLNRCFKLARDEHIDGKRFSSEAENEPKSTDSFFSDFPVEAQSFASGLELSSIFGAISLSATQGSVTGGSVVVSVAIAITFAILNIPTSFGTMTNVSRYVNRQEEFRAEFSRTKMLGLERTLFKVLSSSKRKEIDDASNPLLKQVRVAYEDFVTGATYYDTSSDEIQESYGNTNFMDLKSVEAFMEEITSNFIAKLYQKEAYLKDKLVSLYAACIELAEVLENDERTGDEETYIEDEATYKAFRRMPNFTERLENSLQTGPIVYGFIRKNKKVGQWAIFAPIRTFYFMLGNFLLKGLNLRCGVLNPISTEIKVMRGVVTALNRSLGQTLKKEAYDLKELFHATMESSIGMSLFFVGMWVFIFSFFIIANGIASAVQNTSTTCAGALGISGRNSFQQYQCFVVEGGAIVSALAGLIALSFFVRQFRHQRKVVAAINYLPSPPPSVRKIGSLAYFQSLISIWQCIATCTSLASIVIGFVLRFDFADFENNVTFGLAIGAVGAFGISIFLQLIANLGMLYNVEPSAGIDVCSAFWGTLTKKHRLFSLGRSEKSVMSPALEDRESWEYVAREFLTETRFDTVLGADRFNAVMQAIQSGDTSSWRGNKVFAKEE</sequence>
<keyword evidence="1" id="KW-0812">Transmembrane</keyword>
<feature type="transmembrane region" description="Helical" evidence="1">
    <location>
        <begin position="1822"/>
        <end position="1843"/>
    </location>
</feature>